<sequence length="132" mass="14815">MTLTAAVSYQQRRSPERLRMITPWQPRTPRSSQRGVAEASDPRHSLHIRRSWPNATLRPSGALLYTGSSIHRHISERISHLVVLPDMVAPRAYVDPAGPPADLPVKRSKVFRLWGCSGDVLMDDQLAVPDNM</sequence>
<organism evidence="2 3">
    <name type="scientific">Phytophthora oleae</name>
    <dbReference type="NCBI Taxonomy" id="2107226"/>
    <lineage>
        <taxon>Eukaryota</taxon>
        <taxon>Sar</taxon>
        <taxon>Stramenopiles</taxon>
        <taxon>Oomycota</taxon>
        <taxon>Peronosporomycetes</taxon>
        <taxon>Peronosporales</taxon>
        <taxon>Peronosporaceae</taxon>
        <taxon>Phytophthora</taxon>
    </lineage>
</organism>
<evidence type="ECO:0000256" key="1">
    <source>
        <dbReference type="SAM" id="MobiDB-lite"/>
    </source>
</evidence>
<gene>
    <name evidence="2" type="ORF">V7S43_012554</name>
</gene>
<evidence type="ECO:0000313" key="2">
    <source>
        <dbReference type="EMBL" id="KAL3662223.1"/>
    </source>
</evidence>
<proteinExistence type="predicted"/>
<dbReference type="Proteomes" id="UP001632037">
    <property type="component" value="Unassembled WGS sequence"/>
</dbReference>
<feature type="region of interest" description="Disordered" evidence="1">
    <location>
        <begin position="23"/>
        <end position="45"/>
    </location>
</feature>
<reference evidence="2 3" key="1">
    <citation type="submission" date="2024-09" db="EMBL/GenBank/DDBJ databases">
        <title>Genome sequencing and assembly of Phytophthora oleae, isolate VK10A, causative agent of rot of olive drupes.</title>
        <authorList>
            <person name="Conti Taguali S."/>
            <person name="Riolo M."/>
            <person name="La Spada F."/>
            <person name="Cacciola S.O."/>
            <person name="Dionisio G."/>
        </authorList>
    </citation>
    <scope>NUCLEOTIDE SEQUENCE [LARGE SCALE GENOMIC DNA]</scope>
    <source>
        <strain evidence="2 3">VK10A</strain>
    </source>
</reference>
<dbReference type="AlphaFoldDB" id="A0ABD3F5V6"/>
<evidence type="ECO:0000313" key="3">
    <source>
        <dbReference type="Proteomes" id="UP001632037"/>
    </source>
</evidence>
<name>A0ABD3F5V6_9STRA</name>
<keyword evidence="3" id="KW-1185">Reference proteome</keyword>
<protein>
    <submittedName>
        <fullName evidence="2">Uncharacterized protein</fullName>
    </submittedName>
</protein>
<dbReference type="EMBL" id="JBIMZQ010000032">
    <property type="protein sequence ID" value="KAL3662223.1"/>
    <property type="molecule type" value="Genomic_DNA"/>
</dbReference>
<comment type="caution">
    <text evidence="2">The sequence shown here is derived from an EMBL/GenBank/DDBJ whole genome shotgun (WGS) entry which is preliminary data.</text>
</comment>
<accession>A0ABD3F5V6</accession>